<name>A0A4R1X9N4_ACICA</name>
<keyword evidence="5" id="KW-0998">Cell outer membrane</keyword>
<keyword evidence="3" id="KW-0732">Signal</keyword>
<dbReference type="InterPro" id="IPR010583">
    <property type="entry name" value="MipA"/>
</dbReference>
<accession>A0A4R1X9N4</accession>
<sequence>MTCCVQAEYSNLAAFEVGPWSIYPEFGLQLNDARYNQYYFGVSPAESARSEINRYVAQHSYQPFVSLAVNYQASQHWGLFSVLSFNVLSDQQYRSPMIRSRYEIEPTLALSFTF</sequence>
<evidence type="ECO:0000313" key="6">
    <source>
        <dbReference type="EMBL" id="TCM59506.1"/>
    </source>
</evidence>
<evidence type="ECO:0000256" key="4">
    <source>
        <dbReference type="ARBA" id="ARBA00023136"/>
    </source>
</evidence>
<evidence type="ECO:0000256" key="3">
    <source>
        <dbReference type="ARBA" id="ARBA00022729"/>
    </source>
</evidence>
<comment type="caution">
    <text evidence="6">The sequence shown here is derived from an EMBL/GenBank/DDBJ whole genome shotgun (WGS) entry which is preliminary data.</text>
</comment>
<dbReference type="Pfam" id="PF06629">
    <property type="entry name" value="MipA"/>
    <property type="match status" value="1"/>
</dbReference>
<evidence type="ECO:0000256" key="1">
    <source>
        <dbReference type="ARBA" id="ARBA00004442"/>
    </source>
</evidence>
<reference evidence="6 7" key="1">
    <citation type="submission" date="2019-03" db="EMBL/GenBank/DDBJ databases">
        <title>Genomic analyses of the natural microbiome of Caenorhabditis elegans.</title>
        <authorList>
            <person name="Samuel B."/>
        </authorList>
    </citation>
    <scope>NUCLEOTIDE SEQUENCE [LARGE SCALE GENOMIC DNA]</scope>
    <source>
        <strain evidence="6 7">JUb89</strain>
    </source>
</reference>
<gene>
    <name evidence="6" type="ORF">EC844_14217</name>
</gene>
<evidence type="ECO:0000313" key="7">
    <source>
        <dbReference type="Proteomes" id="UP000294963"/>
    </source>
</evidence>
<protein>
    <submittedName>
        <fullName evidence="6">MltA-interacting protein MipA</fullName>
    </submittedName>
</protein>
<evidence type="ECO:0000256" key="5">
    <source>
        <dbReference type="ARBA" id="ARBA00023237"/>
    </source>
</evidence>
<dbReference type="Proteomes" id="UP000294963">
    <property type="component" value="Unassembled WGS sequence"/>
</dbReference>
<comment type="subcellular location">
    <subcellularLocation>
        <location evidence="1">Cell outer membrane</location>
    </subcellularLocation>
</comment>
<proteinExistence type="inferred from homology"/>
<dbReference type="PANTHER" id="PTHR38776">
    <property type="entry name" value="MLTA-INTERACTING PROTEIN-RELATED"/>
    <property type="match status" value="1"/>
</dbReference>
<dbReference type="EMBL" id="SLVJ01000042">
    <property type="protein sequence ID" value="TCM59506.1"/>
    <property type="molecule type" value="Genomic_DNA"/>
</dbReference>
<comment type="similarity">
    <text evidence="2">Belongs to the MipA/OmpV family.</text>
</comment>
<keyword evidence="7" id="KW-1185">Reference proteome</keyword>
<dbReference type="GO" id="GO:0009279">
    <property type="term" value="C:cell outer membrane"/>
    <property type="evidence" value="ECO:0007669"/>
    <property type="project" value="UniProtKB-SubCell"/>
</dbReference>
<dbReference type="PANTHER" id="PTHR38776:SF1">
    <property type="entry name" value="MLTA-INTERACTING PROTEIN-RELATED"/>
    <property type="match status" value="1"/>
</dbReference>
<evidence type="ECO:0000256" key="2">
    <source>
        <dbReference type="ARBA" id="ARBA00005722"/>
    </source>
</evidence>
<dbReference type="AlphaFoldDB" id="A0A4R1X9N4"/>
<organism evidence="6 7">
    <name type="scientific">Acinetobacter calcoaceticus</name>
    <dbReference type="NCBI Taxonomy" id="471"/>
    <lineage>
        <taxon>Bacteria</taxon>
        <taxon>Pseudomonadati</taxon>
        <taxon>Pseudomonadota</taxon>
        <taxon>Gammaproteobacteria</taxon>
        <taxon>Moraxellales</taxon>
        <taxon>Moraxellaceae</taxon>
        <taxon>Acinetobacter</taxon>
        <taxon>Acinetobacter calcoaceticus/baumannii complex</taxon>
    </lineage>
</organism>
<keyword evidence="4" id="KW-0472">Membrane</keyword>